<comment type="caution">
    <text evidence="1">The sequence shown here is derived from an EMBL/GenBank/DDBJ whole genome shotgun (WGS) entry which is preliminary data.</text>
</comment>
<protein>
    <submittedName>
        <fullName evidence="1">Uncharacterized protein</fullName>
    </submittedName>
</protein>
<keyword evidence="2" id="KW-1185">Reference proteome</keyword>
<dbReference type="Proteomes" id="UP001159363">
    <property type="component" value="Chromosome 2"/>
</dbReference>
<proteinExistence type="predicted"/>
<organism evidence="1 2">
    <name type="scientific">Dryococelus australis</name>
    <dbReference type="NCBI Taxonomy" id="614101"/>
    <lineage>
        <taxon>Eukaryota</taxon>
        <taxon>Metazoa</taxon>
        <taxon>Ecdysozoa</taxon>
        <taxon>Arthropoda</taxon>
        <taxon>Hexapoda</taxon>
        <taxon>Insecta</taxon>
        <taxon>Pterygota</taxon>
        <taxon>Neoptera</taxon>
        <taxon>Polyneoptera</taxon>
        <taxon>Phasmatodea</taxon>
        <taxon>Verophasmatodea</taxon>
        <taxon>Anareolatae</taxon>
        <taxon>Phasmatidae</taxon>
        <taxon>Eurycanthinae</taxon>
        <taxon>Dryococelus</taxon>
    </lineage>
</organism>
<name>A0ABQ9I5C3_9NEOP</name>
<evidence type="ECO:0000313" key="2">
    <source>
        <dbReference type="Proteomes" id="UP001159363"/>
    </source>
</evidence>
<reference evidence="1 2" key="1">
    <citation type="submission" date="2023-02" db="EMBL/GenBank/DDBJ databases">
        <title>LHISI_Scaffold_Assembly.</title>
        <authorList>
            <person name="Stuart O.P."/>
            <person name="Cleave R."/>
            <person name="Magrath M.J.L."/>
            <person name="Mikheyev A.S."/>
        </authorList>
    </citation>
    <scope>NUCLEOTIDE SEQUENCE [LARGE SCALE GENOMIC DNA]</scope>
    <source>
        <strain evidence="1">Daus_M_001</strain>
        <tissue evidence="1">Leg muscle</tissue>
    </source>
</reference>
<gene>
    <name evidence="1" type="ORF">PR048_004226</name>
</gene>
<dbReference type="EMBL" id="JARBHB010000002">
    <property type="protein sequence ID" value="KAJ8891697.1"/>
    <property type="molecule type" value="Genomic_DNA"/>
</dbReference>
<accession>A0ABQ9I5C3</accession>
<sequence>MLLLNVAGEDVIDLASTFDLSDEDLDNYDNFNEAFDNCAAFKRNETYKRQEGNKKTVDMATKLTVCYESALWWEYGTASYRKPNSRVKDFKLDQAIHDCRVKCTTKILKKNSRR</sequence>
<evidence type="ECO:0000313" key="1">
    <source>
        <dbReference type="EMBL" id="KAJ8891697.1"/>
    </source>
</evidence>